<proteinExistence type="predicted"/>
<dbReference type="Proteomes" id="UP000247480">
    <property type="component" value="Unassembled WGS sequence"/>
</dbReference>
<name>A0A2V0Q7B0_PSESF</name>
<accession>A0A2V0Q7B0</accession>
<comment type="caution">
    <text evidence="1">The sequence shown here is derived from an EMBL/GenBank/DDBJ whole genome shotgun (WGS) entry which is preliminary data.</text>
</comment>
<organism evidence="1 2">
    <name type="scientific">Pseudomonas syringae pv. actinidiae</name>
    <dbReference type="NCBI Taxonomy" id="103796"/>
    <lineage>
        <taxon>Bacteria</taxon>
        <taxon>Pseudomonadati</taxon>
        <taxon>Pseudomonadota</taxon>
        <taxon>Gammaproteobacteria</taxon>
        <taxon>Pseudomonadales</taxon>
        <taxon>Pseudomonadaceae</taxon>
        <taxon>Pseudomonas</taxon>
        <taxon>Pseudomonas syringae</taxon>
    </lineage>
</organism>
<sequence length="106" mass="11546">MAVLTSSAATYPDRLFIEFVYTLAGVQQQLTLLCRDLNIPLAVAIIQQACYLAGLLGDQGANKAANAQMQVVILLPSGMSDFHLFLLMIDIAQYAQLIVQAGEYRP</sequence>
<evidence type="ECO:0000313" key="1">
    <source>
        <dbReference type="EMBL" id="GBH08743.1"/>
    </source>
</evidence>
<evidence type="ECO:0000313" key="2">
    <source>
        <dbReference type="Proteomes" id="UP000247480"/>
    </source>
</evidence>
<gene>
    <name evidence="1" type="ORF">KPSA1_02124</name>
</gene>
<protein>
    <submittedName>
        <fullName evidence="1">ATPase component</fullName>
    </submittedName>
</protein>
<dbReference type="EMBL" id="BGJZ01000100">
    <property type="protein sequence ID" value="GBH08743.1"/>
    <property type="molecule type" value="Genomic_DNA"/>
</dbReference>
<reference evidence="1 2" key="1">
    <citation type="submission" date="2018-04" db="EMBL/GenBank/DDBJ databases">
        <title>Draft genome sequence of Pseudomonas syringae pv. actinidiae biovar 1 strains isolated from kiwifruit in Kagawa prefecture.</title>
        <authorList>
            <person name="Tabuchi M."/>
            <person name="Saito M."/>
            <person name="Fujiwara S."/>
            <person name="Sasa N."/>
            <person name="Akimitsu K."/>
            <person name="Gomi K."/>
            <person name="Konishi-Sugita S."/>
            <person name="Hamano K."/>
            <person name="Kataoka I."/>
        </authorList>
    </citation>
    <scope>NUCLEOTIDE SEQUENCE [LARGE SCALE GENOMIC DNA]</scope>
    <source>
        <strain evidence="1 2">MAFF212206</strain>
    </source>
</reference>
<dbReference type="AlphaFoldDB" id="A0A2V0Q7B0"/>